<comment type="caution">
    <text evidence="2">The sequence shown here is derived from an EMBL/GenBank/DDBJ whole genome shotgun (WGS) entry which is preliminary data.</text>
</comment>
<dbReference type="AlphaFoldDB" id="A0A7X9S1B1"/>
<dbReference type="RefSeq" id="WP_169660621.1">
    <property type="nucleotide sequence ID" value="NZ_JABANE010000160.1"/>
</dbReference>
<sequence>MNLYTYDRQQKSLKSKKNKLYLAILFLSMVNIMFVGFIVRNSYIGVDDIVYSSGIVLEVVEKRAHGKYSKFVDLIFKTTIDGEGIDSDKIKQLRISPSLLTYLSIKPSELKNKEFEIGYTLTKGIDEKIRIVESIRFNNDYLLSVEDSKKVLKQDSLLFLILITLVSSVILYFIFQLRKLK</sequence>
<name>A0A7X9S1B1_9BACT</name>
<feature type="transmembrane region" description="Helical" evidence="1">
    <location>
        <begin position="157"/>
        <end position="175"/>
    </location>
</feature>
<evidence type="ECO:0000313" key="2">
    <source>
        <dbReference type="EMBL" id="NME72429.1"/>
    </source>
</evidence>
<proteinExistence type="predicted"/>
<keyword evidence="1" id="KW-0812">Transmembrane</keyword>
<gene>
    <name evidence="2" type="ORF">HHU12_30995</name>
</gene>
<evidence type="ECO:0000256" key="1">
    <source>
        <dbReference type="SAM" id="Phobius"/>
    </source>
</evidence>
<feature type="transmembrane region" description="Helical" evidence="1">
    <location>
        <begin position="20"/>
        <end position="39"/>
    </location>
</feature>
<accession>A0A7X9S1B1</accession>
<dbReference type="Proteomes" id="UP000576082">
    <property type="component" value="Unassembled WGS sequence"/>
</dbReference>
<keyword evidence="1" id="KW-0472">Membrane</keyword>
<keyword evidence="1" id="KW-1133">Transmembrane helix</keyword>
<evidence type="ECO:0000313" key="3">
    <source>
        <dbReference type="Proteomes" id="UP000576082"/>
    </source>
</evidence>
<keyword evidence="3" id="KW-1185">Reference proteome</keyword>
<protein>
    <submittedName>
        <fullName evidence="2">Uncharacterized protein</fullName>
    </submittedName>
</protein>
<dbReference type="EMBL" id="JABANE010000160">
    <property type="protein sequence ID" value="NME72429.1"/>
    <property type="molecule type" value="Genomic_DNA"/>
</dbReference>
<organism evidence="2 3">
    <name type="scientific">Flammeovirga aprica JL-4</name>
    <dbReference type="NCBI Taxonomy" id="694437"/>
    <lineage>
        <taxon>Bacteria</taxon>
        <taxon>Pseudomonadati</taxon>
        <taxon>Bacteroidota</taxon>
        <taxon>Cytophagia</taxon>
        <taxon>Cytophagales</taxon>
        <taxon>Flammeovirgaceae</taxon>
        <taxon>Flammeovirga</taxon>
    </lineage>
</organism>
<reference evidence="2 3" key="1">
    <citation type="submission" date="2020-04" db="EMBL/GenBank/DDBJ databases">
        <title>Flammeovirga sp. SR4, a novel species isolated from seawater.</title>
        <authorList>
            <person name="Wang X."/>
        </authorList>
    </citation>
    <scope>NUCLEOTIDE SEQUENCE [LARGE SCALE GENOMIC DNA]</scope>
    <source>
        <strain evidence="2 3">ATCC 23126</strain>
    </source>
</reference>